<feature type="domain" description="Calcineurin-like phosphoesterase" evidence="5">
    <location>
        <begin position="1"/>
        <end position="196"/>
    </location>
</feature>
<accession>A0A2I6S7E1</accession>
<dbReference type="OrthoDB" id="9784378at2"/>
<dbReference type="InterPro" id="IPR050884">
    <property type="entry name" value="CNP_phosphodiesterase-III"/>
</dbReference>
<dbReference type="PANTHER" id="PTHR42988">
    <property type="entry name" value="PHOSPHOHYDROLASE"/>
    <property type="match status" value="1"/>
</dbReference>
<dbReference type="InterPro" id="IPR029052">
    <property type="entry name" value="Metallo-depent_PP-like"/>
</dbReference>
<keyword evidence="2" id="KW-0378">Hydrolase</keyword>
<evidence type="ECO:0000256" key="1">
    <source>
        <dbReference type="ARBA" id="ARBA00022723"/>
    </source>
</evidence>
<dbReference type="RefSeq" id="WP_102247243.1">
    <property type="nucleotide sequence ID" value="NZ_CP025682.1"/>
</dbReference>
<sequence length="264" mass="28968">MLIAQISDTHIGVPGALAYGRVDVSRMLIDCVRHVCRLDPRPDLLLVTGDLVDRGIPDEYAHFRELLAPLQMPVRVIAGNHDEREALREAFIGDGYLPSSGFLHYVLDEYPLRVIGLDTLVPGSGRGELCAERLEWLDATLSAKPHAPTLVALHHPPFDTGIAYMDRLGLTGREAYADLIEAHPQVRATLCGHLHRHIVSAIGNRPAITAPSPAHQVALNFDADAPGCFSMEPPGFLLHRWDGKHLTSHAVSIGNFAGPYPFRR</sequence>
<evidence type="ECO:0000256" key="4">
    <source>
        <dbReference type="ARBA" id="ARBA00025742"/>
    </source>
</evidence>
<dbReference type="Pfam" id="PF00149">
    <property type="entry name" value="Metallophos"/>
    <property type="match status" value="1"/>
</dbReference>
<reference evidence="6 7" key="1">
    <citation type="submission" date="2018-01" db="EMBL/GenBank/DDBJ databases">
        <authorList>
            <person name="Fu G.-Y."/>
        </authorList>
    </citation>
    <scope>NUCLEOTIDE SEQUENCE [LARGE SCALE GENOMIC DNA]</scope>
    <source>
        <strain evidence="6 7">SY39</strain>
    </source>
</reference>
<name>A0A2I6S7E1_9RHOO</name>
<dbReference type="InterPro" id="IPR026575">
    <property type="entry name" value="GpdQ/CpdA-like"/>
</dbReference>
<evidence type="ECO:0000259" key="5">
    <source>
        <dbReference type="Pfam" id="PF00149"/>
    </source>
</evidence>
<evidence type="ECO:0000256" key="3">
    <source>
        <dbReference type="ARBA" id="ARBA00023004"/>
    </source>
</evidence>
<dbReference type="Proteomes" id="UP000242205">
    <property type="component" value="Chromosome"/>
</dbReference>
<evidence type="ECO:0000313" key="7">
    <source>
        <dbReference type="Proteomes" id="UP000242205"/>
    </source>
</evidence>
<gene>
    <name evidence="6" type="ORF">C0099_09685</name>
</gene>
<evidence type="ECO:0000313" key="6">
    <source>
        <dbReference type="EMBL" id="AUN95177.1"/>
    </source>
</evidence>
<evidence type="ECO:0000256" key="2">
    <source>
        <dbReference type="ARBA" id="ARBA00022801"/>
    </source>
</evidence>
<dbReference type="GO" id="GO:0004112">
    <property type="term" value="F:cyclic-nucleotide phosphodiesterase activity"/>
    <property type="evidence" value="ECO:0007669"/>
    <property type="project" value="InterPro"/>
</dbReference>
<organism evidence="6 7">
    <name type="scientific">Pseudazoarcus pumilus</name>
    <dbReference type="NCBI Taxonomy" id="2067960"/>
    <lineage>
        <taxon>Bacteria</taxon>
        <taxon>Pseudomonadati</taxon>
        <taxon>Pseudomonadota</taxon>
        <taxon>Betaproteobacteria</taxon>
        <taxon>Rhodocyclales</taxon>
        <taxon>Zoogloeaceae</taxon>
        <taxon>Pseudazoarcus</taxon>
    </lineage>
</organism>
<keyword evidence="3" id="KW-0408">Iron</keyword>
<keyword evidence="7" id="KW-1185">Reference proteome</keyword>
<dbReference type="AlphaFoldDB" id="A0A2I6S7E1"/>
<protein>
    <submittedName>
        <fullName evidence="6">Phosphodiesterase</fullName>
    </submittedName>
</protein>
<dbReference type="CDD" id="cd07402">
    <property type="entry name" value="MPP_GpdQ"/>
    <property type="match status" value="1"/>
</dbReference>
<keyword evidence="1" id="KW-0479">Metal-binding</keyword>
<dbReference type="PANTHER" id="PTHR42988:SF2">
    <property type="entry name" value="CYCLIC NUCLEOTIDE PHOSPHODIESTERASE CBUA0032-RELATED"/>
    <property type="match status" value="1"/>
</dbReference>
<dbReference type="InterPro" id="IPR004843">
    <property type="entry name" value="Calcineurin-like_PHP"/>
</dbReference>
<dbReference type="KEGG" id="atw:C0099_09685"/>
<comment type="similarity">
    <text evidence="4">Belongs to the cyclic nucleotide phosphodiesterase class-III family.</text>
</comment>
<dbReference type="Gene3D" id="3.60.21.40">
    <property type="entry name" value="GpdQ, catalytic alpha/beta sandwich domain"/>
    <property type="match status" value="1"/>
</dbReference>
<dbReference type="InterPro" id="IPR042283">
    <property type="entry name" value="GpdQ_catalytic"/>
</dbReference>
<dbReference type="SUPFAM" id="SSF56300">
    <property type="entry name" value="Metallo-dependent phosphatases"/>
    <property type="match status" value="1"/>
</dbReference>
<dbReference type="EMBL" id="CP025682">
    <property type="protein sequence ID" value="AUN95177.1"/>
    <property type="molecule type" value="Genomic_DNA"/>
</dbReference>
<dbReference type="InterPro" id="IPR042281">
    <property type="entry name" value="GpdQ_beta-strand"/>
</dbReference>
<dbReference type="GO" id="GO:0046872">
    <property type="term" value="F:metal ion binding"/>
    <property type="evidence" value="ECO:0007669"/>
    <property type="project" value="UniProtKB-KW"/>
</dbReference>
<proteinExistence type="inferred from homology"/>
<dbReference type="Gene3D" id="3.30.750.180">
    <property type="entry name" value="GpdQ, beta-strand dimerisation domain"/>
    <property type="match status" value="1"/>
</dbReference>